<evidence type="ECO:0000313" key="5">
    <source>
        <dbReference type="EMBL" id="MEA5360471.1"/>
    </source>
</evidence>
<evidence type="ECO:0000256" key="3">
    <source>
        <dbReference type="ARBA" id="ARBA00023002"/>
    </source>
</evidence>
<dbReference type="RefSeq" id="WP_323326645.1">
    <property type="nucleotide sequence ID" value="NZ_JAYFSI010000002.1"/>
</dbReference>
<comment type="similarity">
    <text evidence="1">Belongs to the short-chain dehydrogenases/reductases (SDR) family.</text>
</comment>
<evidence type="ECO:0000256" key="2">
    <source>
        <dbReference type="ARBA" id="ARBA00022857"/>
    </source>
</evidence>
<dbReference type="PANTHER" id="PTHR24320:SF282">
    <property type="entry name" value="WW DOMAIN-CONTAINING OXIDOREDUCTASE"/>
    <property type="match status" value="1"/>
</dbReference>
<organism evidence="5 6">
    <name type="scientific">Amycolatopsis heterodermiae</name>
    <dbReference type="NCBI Taxonomy" id="3110235"/>
    <lineage>
        <taxon>Bacteria</taxon>
        <taxon>Bacillati</taxon>
        <taxon>Actinomycetota</taxon>
        <taxon>Actinomycetes</taxon>
        <taxon>Pseudonocardiales</taxon>
        <taxon>Pseudonocardiaceae</taxon>
        <taxon>Amycolatopsis</taxon>
    </lineage>
</organism>
<gene>
    <name evidence="5" type="ORF">VA596_13070</name>
</gene>
<comment type="caution">
    <text evidence="5">The sequence shown here is derived from an EMBL/GenBank/DDBJ whole genome shotgun (WGS) entry which is preliminary data.</text>
</comment>
<dbReference type="PRINTS" id="PR00081">
    <property type="entry name" value="GDHRDH"/>
</dbReference>
<dbReference type="Proteomes" id="UP001304298">
    <property type="component" value="Unassembled WGS sequence"/>
</dbReference>
<keyword evidence="6" id="KW-1185">Reference proteome</keyword>
<evidence type="ECO:0000256" key="4">
    <source>
        <dbReference type="SAM" id="MobiDB-lite"/>
    </source>
</evidence>
<dbReference type="Gene3D" id="3.40.50.720">
    <property type="entry name" value="NAD(P)-binding Rossmann-like Domain"/>
    <property type="match status" value="1"/>
</dbReference>
<accession>A0ABU5R5A4</accession>
<dbReference type="Pfam" id="PF00106">
    <property type="entry name" value="adh_short"/>
    <property type="match status" value="1"/>
</dbReference>
<proteinExistence type="inferred from homology"/>
<keyword evidence="3" id="KW-0560">Oxidoreductase</keyword>
<reference evidence="5 6" key="1">
    <citation type="submission" date="2023-12" db="EMBL/GenBank/DDBJ databases">
        <title>Amycolatopsis sp. V23-08.</title>
        <authorList>
            <person name="Somphong A."/>
        </authorList>
    </citation>
    <scope>NUCLEOTIDE SEQUENCE [LARGE SCALE GENOMIC DNA]</scope>
    <source>
        <strain evidence="5 6">V23-08</strain>
    </source>
</reference>
<dbReference type="InterPro" id="IPR036291">
    <property type="entry name" value="NAD(P)-bd_dom_sf"/>
</dbReference>
<protein>
    <submittedName>
        <fullName evidence="5">SDR family NAD(P)-dependent oxidoreductase</fullName>
    </submittedName>
</protein>
<keyword evidence="2" id="KW-0521">NADP</keyword>
<evidence type="ECO:0000313" key="6">
    <source>
        <dbReference type="Proteomes" id="UP001304298"/>
    </source>
</evidence>
<dbReference type="EMBL" id="JAYFSI010000002">
    <property type="protein sequence ID" value="MEA5360471.1"/>
    <property type="molecule type" value="Genomic_DNA"/>
</dbReference>
<dbReference type="SUPFAM" id="SSF51735">
    <property type="entry name" value="NAD(P)-binding Rossmann-fold domains"/>
    <property type="match status" value="1"/>
</dbReference>
<feature type="region of interest" description="Disordered" evidence="4">
    <location>
        <begin position="287"/>
        <end position="311"/>
    </location>
</feature>
<evidence type="ECO:0000256" key="1">
    <source>
        <dbReference type="ARBA" id="ARBA00006484"/>
    </source>
</evidence>
<name>A0ABU5R5A4_9PSEU</name>
<dbReference type="InterPro" id="IPR002347">
    <property type="entry name" value="SDR_fam"/>
</dbReference>
<sequence>MTVSRAQEPLRDTPFDAASTAEEVAAGIDLTGRVAVVTGGHSGIGRETTRVLRARGADVVVPVRDPAKAAGMLEGVEGVEIDRLDLADPESVDAFAAGFLAGGRQLDIVVNSAGIMGVPLTRDVHGHESHFATNHLGHFRLTARLSPVLAPDARVVSVSAAAHRLSPVVFDDVDFERREYQPMLGYGQSKTANILFALELDRRGIRAFSVHPGSIVETNLSGWAAPETLRAMKLVDEDGKPVIDPYSGKKNVPQGAATSVWCAVSPQLDGFGGVYCVDNNIAPVAAESGPDARSHGTAEIPTAGVSPHATDPGAAARLWELSERLTGVAFQARL</sequence>
<dbReference type="PANTHER" id="PTHR24320">
    <property type="entry name" value="RETINOL DEHYDROGENASE"/>
    <property type="match status" value="1"/>
</dbReference>